<dbReference type="SUPFAM" id="SSF54211">
    <property type="entry name" value="Ribosomal protein S5 domain 2-like"/>
    <property type="match status" value="1"/>
</dbReference>
<dbReference type="EMBL" id="KB096945">
    <property type="protein sequence ID" value="ESO00380.1"/>
    <property type="molecule type" value="Genomic_DNA"/>
</dbReference>
<dbReference type="Pfam" id="PF08544">
    <property type="entry name" value="GHMP_kinases_C"/>
    <property type="match status" value="1"/>
</dbReference>
<keyword evidence="2" id="KW-0808">Transferase</keyword>
<evidence type="ECO:0008006" key="15">
    <source>
        <dbReference type="Google" id="ProtNLM"/>
    </source>
</evidence>
<evidence type="ECO:0000313" key="12">
    <source>
        <dbReference type="EMBL" id="ESO00380.1"/>
    </source>
</evidence>
<dbReference type="GO" id="GO:0005829">
    <property type="term" value="C:cytosol"/>
    <property type="evidence" value="ECO:0000318"/>
    <property type="project" value="GO_Central"/>
</dbReference>
<dbReference type="PROSITE" id="PS00106">
    <property type="entry name" value="GALACTOKINASE"/>
    <property type="match status" value="1"/>
</dbReference>
<dbReference type="Pfam" id="PF00288">
    <property type="entry name" value="GHMP_kinases_N"/>
    <property type="match status" value="1"/>
</dbReference>
<dbReference type="KEGG" id="hro:HELRODRAFT_83158"/>
<dbReference type="InParanoid" id="T1G513"/>
<evidence type="ECO:0000256" key="3">
    <source>
        <dbReference type="ARBA" id="ARBA00022723"/>
    </source>
</evidence>
<dbReference type="NCBIfam" id="TIGR00131">
    <property type="entry name" value="gal_kin"/>
    <property type="match status" value="1"/>
</dbReference>
<evidence type="ECO:0000313" key="13">
    <source>
        <dbReference type="EnsemblMetazoa" id="HelroP83158"/>
    </source>
</evidence>
<comment type="similarity">
    <text evidence="1">Belongs to the GHMP kinase family. GalK subfamily.</text>
</comment>
<reference evidence="12 14" key="2">
    <citation type="journal article" date="2013" name="Nature">
        <title>Insights into bilaterian evolution from three spiralian genomes.</title>
        <authorList>
            <person name="Simakov O."/>
            <person name="Marletaz F."/>
            <person name="Cho S.J."/>
            <person name="Edsinger-Gonzales E."/>
            <person name="Havlak P."/>
            <person name="Hellsten U."/>
            <person name="Kuo D.H."/>
            <person name="Larsson T."/>
            <person name="Lv J."/>
            <person name="Arendt D."/>
            <person name="Savage R."/>
            <person name="Osoegawa K."/>
            <person name="de Jong P."/>
            <person name="Grimwood J."/>
            <person name="Chapman J.A."/>
            <person name="Shapiro H."/>
            <person name="Aerts A."/>
            <person name="Otillar R.P."/>
            <person name="Terry A.Y."/>
            <person name="Boore J.L."/>
            <person name="Grigoriev I.V."/>
            <person name="Lindberg D.R."/>
            <person name="Seaver E.C."/>
            <person name="Weisblat D.A."/>
            <person name="Putnam N.H."/>
            <person name="Rokhsar D.S."/>
        </authorList>
    </citation>
    <scope>NUCLEOTIDE SEQUENCE</scope>
</reference>
<dbReference type="EMBL" id="AMQM01005426">
    <property type="status" value="NOT_ANNOTATED_CDS"/>
    <property type="molecule type" value="Genomic_DNA"/>
</dbReference>
<dbReference type="InterPro" id="IPR036554">
    <property type="entry name" value="GHMP_kinase_C_sf"/>
</dbReference>
<keyword evidence="6" id="KW-0067">ATP-binding</keyword>
<dbReference type="GO" id="GO:0006012">
    <property type="term" value="P:galactose metabolic process"/>
    <property type="evidence" value="ECO:0000318"/>
    <property type="project" value="GO_Central"/>
</dbReference>
<dbReference type="FunFam" id="3.30.230.10:FF:000040">
    <property type="entry name" value="Galactokinase 1"/>
    <property type="match status" value="1"/>
</dbReference>
<protein>
    <recommendedName>
        <fullName evidence="15">Galactokinase</fullName>
    </recommendedName>
</protein>
<keyword evidence="3" id="KW-0479">Metal-binding</keyword>
<dbReference type="PRINTS" id="PR00959">
    <property type="entry name" value="MEVGALKINASE"/>
</dbReference>
<dbReference type="Gene3D" id="3.30.70.890">
    <property type="entry name" value="GHMP kinase, C-terminal domain"/>
    <property type="match status" value="1"/>
</dbReference>
<dbReference type="SUPFAM" id="SSF55060">
    <property type="entry name" value="GHMP Kinase, C-terminal domain"/>
    <property type="match status" value="1"/>
</dbReference>
<keyword evidence="8" id="KW-0119">Carbohydrate metabolism</keyword>
<dbReference type="CTD" id="20216161"/>
<evidence type="ECO:0000259" key="11">
    <source>
        <dbReference type="Pfam" id="PF10509"/>
    </source>
</evidence>
<accession>T1G513</accession>
<evidence type="ECO:0000313" key="14">
    <source>
        <dbReference type="Proteomes" id="UP000015101"/>
    </source>
</evidence>
<dbReference type="InterPro" id="IPR000705">
    <property type="entry name" value="Galactokinase"/>
</dbReference>
<dbReference type="Gene3D" id="3.30.230.10">
    <property type="match status" value="1"/>
</dbReference>
<dbReference type="HOGENOM" id="CLU_017814_2_0_1"/>
<feature type="domain" description="Galactokinase N-terminal" evidence="11">
    <location>
        <begin position="12"/>
        <end position="60"/>
    </location>
</feature>
<evidence type="ECO:0000256" key="5">
    <source>
        <dbReference type="ARBA" id="ARBA00022777"/>
    </source>
</evidence>
<dbReference type="InterPro" id="IPR020568">
    <property type="entry name" value="Ribosomal_Su5_D2-typ_SF"/>
</dbReference>
<evidence type="ECO:0000256" key="1">
    <source>
        <dbReference type="ARBA" id="ARBA00006566"/>
    </source>
</evidence>
<evidence type="ECO:0000256" key="4">
    <source>
        <dbReference type="ARBA" id="ARBA00022741"/>
    </source>
</evidence>
<evidence type="ECO:0000259" key="10">
    <source>
        <dbReference type="Pfam" id="PF08544"/>
    </source>
</evidence>
<evidence type="ECO:0000256" key="8">
    <source>
        <dbReference type="ARBA" id="ARBA00023277"/>
    </source>
</evidence>
<feature type="domain" description="GHMP kinase C-terminal" evidence="10">
    <location>
        <begin position="293"/>
        <end position="370"/>
    </location>
</feature>
<dbReference type="GO" id="GO:0005524">
    <property type="term" value="F:ATP binding"/>
    <property type="evidence" value="ECO:0007669"/>
    <property type="project" value="UniProtKB-KW"/>
</dbReference>
<dbReference type="PIRSF" id="PIRSF000530">
    <property type="entry name" value="Galactokinase"/>
    <property type="match status" value="1"/>
</dbReference>
<dbReference type="GeneID" id="20216161"/>
<dbReference type="InterPro" id="IPR019539">
    <property type="entry name" value="GalKase_N"/>
</dbReference>
<dbReference type="STRING" id="6412.T1G513"/>
<dbReference type="PRINTS" id="PR00473">
    <property type="entry name" value="GALCTOKINASE"/>
</dbReference>
<evidence type="ECO:0000256" key="2">
    <source>
        <dbReference type="ARBA" id="ARBA00022679"/>
    </source>
</evidence>
<keyword evidence="14" id="KW-1185">Reference proteome</keyword>
<dbReference type="InterPro" id="IPR014721">
    <property type="entry name" value="Ribsml_uS5_D2-typ_fold_subgr"/>
</dbReference>
<keyword evidence="4" id="KW-0547">Nucleotide-binding</keyword>
<dbReference type="InterPro" id="IPR019741">
    <property type="entry name" value="Galactokinase_CS"/>
</dbReference>
<dbReference type="InterPro" id="IPR006203">
    <property type="entry name" value="GHMP_knse_ATP-bd_CS"/>
</dbReference>
<proteinExistence type="inferred from homology"/>
<dbReference type="InterPro" id="IPR013750">
    <property type="entry name" value="GHMP_kinase_C_dom"/>
</dbReference>
<dbReference type="RefSeq" id="XP_009021430.1">
    <property type="nucleotide sequence ID" value="XM_009023182.1"/>
</dbReference>
<dbReference type="FunFam" id="3.30.70.890:FF:000001">
    <property type="entry name" value="Galactokinase"/>
    <property type="match status" value="1"/>
</dbReference>
<dbReference type="PROSITE" id="PS00627">
    <property type="entry name" value="GHMP_KINASES_ATP"/>
    <property type="match status" value="1"/>
</dbReference>
<dbReference type="eggNOG" id="KOG0631">
    <property type="taxonomic scope" value="Eukaryota"/>
</dbReference>
<dbReference type="EnsemblMetazoa" id="HelroT83158">
    <property type="protein sequence ID" value="HelroP83158"/>
    <property type="gene ID" value="HelroG83158"/>
</dbReference>
<dbReference type="Proteomes" id="UP000015101">
    <property type="component" value="Unassembled WGS sequence"/>
</dbReference>
<keyword evidence="7" id="KW-0460">Magnesium</keyword>
<dbReference type="PANTHER" id="PTHR10457">
    <property type="entry name" value="MEVALONATE KINASE/GALACTOKINASE"/>
    <property type="match status" value="1"/>
</dbReference>
<gene>
    <name evidence="13" type="primary">20216161</name>
    <name evidence="12" type="ORF">HELRODRAFT_83158</name>
</gene>
<dbReference type="PANTHER" id="PTHR10457:SF7">
    <property type="entry name" value="GALACTOKINASE-RELATED"/>
    <property type="match status" value="1"/>
</dbReference>
<name>T1G513_HELRO</name>
<evidence type="ECO:0000256" key="7">
    <source>
        <dbReference type="ARBA" id="ARBA00022842"/>
    </source>
</evidence>
<dbReference type="Pfam" id="PF10509">
    <property type="entry name" value="GalKase_gal_bdg"/>
    <property type="match status" value="1"/>
</dbReference>
<organism evidence="13 14">
    <name type="scientific">Helobdella robusta</name>
    <name type="common">Californian leech</name>
    <dbReference type="NCBI Taxonomy" id="6412"/>
    <lineage>
        <taxon>Eukaryota</taxon>
        <taxon>Metazoa</taxon>
        <taxon>Spiralia</taxon>
        <taxon>Lophotrochozoa</taxon>
        <taxon>Annelida</taxon>
        <taxon>Clitellata</taxon>
        <taxon>Hirudinea</taxon>
        <taxon>Rhynchobdellida</taxon>
        <taxon>Glossiphoniidae</taxon>
        <taxon>Helobdella</taxon>
    </lineage>
</organism>
<dbReference type="InterPro" id="IPR006206">
    <property type="entry name" value="Mevalonate/galactokinase"/>
</dbReference>
<sequence>MSLEGLVEIGSKEYKKFFRSDAELATFAPGRVNLIGEHTDYNDGFVFPMAIPLVTVMVGGRSRNSTCCIVTMCSDVDDPKMIEFSVDSIKALVSGYPKWANYVKGVLAFHPNKDKIPPFNVIIVSSVPCGGGLSSSAALEMAMHTFVDHLLEIKVNSVEYMKSKAFTCQKSEHLFANVPCGIMDQMISAMAKKDHAMLMDCRLSLDVKLINFPSENVSVLVTNSNVKHELSSGEYEVRRKQCEKAALLMNVPKLRDATLDTLQGYKEIFDDVTYRRAKHVISENGRCVQAANAIQNGQYKKFGKLMIESHCSLRDDYEVSCSELDELVKLAMEVDGVFGSRMTGGGFGGCTVTLLQKESVEPFLKHVQESYTGKASFYLCEPFHGAQEISL</sequence>
<feature type="domain" description="GHMP kinase N-terminal" evidence="9">
    <location>
        <begin position="101"/>
        <end position="191"/>
    </location>
</feature>
<reference evidence="14" key="1">
    <citation type="submission" date="2012-12" db="EMBL/GenBank/DDBJ databases">
        <authorList>
            <person name="Hellsten U."/>
            <person name="Grimwood J."/>
            <person name="Chapman J.A."/>
            <person name="Shapiro H."/>
            <person name="Aerts A."/>
            <person name="Otillar R.P."/>
            <person name="Terry A.Y."/>
            <person name="Boore J.L."/>
            <person name="Simakov O."/>
            <person name="Marletaz F."/>
            <person name="Cho S.-J."/>
            <person name="Edsinger-Gonzales E."/>
            <person name="Havlak P."/>
            <person name="Kuo D.-H."/>
            <person name="Larsson T."/>
            <person name="Lv J."/>
            <person name="Arendt D."/>
            <person name="Savage R."/>
            <person name="Osoegawa K."/>
            <person name="de Jong P."/>
            <person name="Lindberg D.R."/>
            <person name="Seaver E.C."/>
            <person name="Weisblat D.A."/>
            <person name="Putnam N.H."/>
            <person name="Grigoriev I.V."/>
            <person name="Rokhsar D.S."/>
        </authorList>
    </citation>
    <scope>NUCLEOTIDE SEQUENCE</scope>
</reference>
<evidence type="ECO:0000256" key="6">
    <source>
        <dbReference type="ARBA" id="ARBA00022840"/>
    </source>
</evidence>
<dbReference type="InterPro" id="IPR006204">
    <property type="entry name" value="GHMP_kinase_N_dom"/>
</dbReference>
<keyword evidence="5" id="KW-0418">Kinase</keyword>
<dbReference type="GO" id="GO:0004335">
    <property type="term" value="F:galactokinase activity"/>
    <property type="evidence" value="ECO:0000318"/>
    <property type="project" value="GO_Central"/>
</dbReference>
<dbReference type="OrthoDB" id="275179at2759"/>
<evidence type="ECO:0000259" key="9">
    <source>
        <dbReference type="Pfam" id="PF00288"/>
    </source>
</evidence>
<dbReference type="OMA" id="VMPCAIN"/>
<dbReference type="AlphaFoldDB" id="T1G513"/>
<dbReference type="GO" id="GO:0046872">
    <property type="term" value="F:metal ion binding"/>
    <property type="evidence" value="ECO:0007669"/>
    <property type="project" value="UniProtKB-KW"/>
</dbReference>
<reference evidence="13" key="3">
    <citation type="submission" date="2015-06" db="UniProtKB">
        <authorList>
            <consortium name="EnsemblMetazoa"/>
        </authorList>
    </citation>
    <scope>IDENTIFICATION</scope>
</reference>